<evidence type="ECO:0000313" key="6">
    <source>
        <dbReference type="RefSeq" id="XP_014672098.1"/>
    </source>
</evidence>
<dbReference type="InterPro" id="IPR038741">
    <property type="entry name" value="AP5B1"/>
</dbReference>
<dbReference type="PANTHER" id="PTHR34033">
    <property type="entry name" value="AP-5 COMPLEX SUBUNIT BETA-1"/>
    <property type="match status" value="1"/>
</dbReference>
<proteinExistence type="predicted"/>
<dbReference type="InterPro" id="IPR048981">
    <property type="entry name" value="AP5B1_C"/>
</dbReference>
<name>A0ABM1EIS7_PRICU</name>
<dbReference type="GeneID" id="106812678"/>
<feature type="domain" description="AP5B1 middle" evidence="2">
    <location>
        <begin position="1"/>
        <end position="314"/>
    </location>
</feature>
<evidence type="ECO:0000313" key="5">
    <source>
        <dbReference type="Proteomes" id="UP000695022"/>
    </source>
</evidence>
<dbReference type="Pfam" id="PF21588">
    <property type="entry name" value="AP5B1_middle"/>
    <property type="match status" value="1"/>
</dbReference>
<dbReference type="PANTHER" id="PTHR34033:SF1">
    <property type="entry name" value="AP-5 COMPLEX SUBUNIT BETA-1"/>
    <property type="match status" value="1"/>
</dbReference>
<reference evidence="6" key="1">
    <citation type="submission" date="2025-08" db="UniProtKB">
        <authorList>
            <consortium name="RefSeq"/>
        </authorList>
    </citation>
    <scope>IDENTIFICATION</scope>
</reference>
<protein>
    <submittedName>
        <fullName evidence="6">AP-5 complex subunit beta-1-like</fullName>
    </submittedName>
</protein>
<dbReference type="Pfam" id="PF21589">
    <property type="entry name" value="AP5B1_barrel"/>
    <property type="match status" value="1"/>
</dbReference>
<feature type="chain" id="PRO_5046569840" evidence="1">
    <location>
        <begin position="25"/>
        <end position="624"/>
    </location>
</feature>
<evidence type="ECO:0000256" key="1">
    <source>
        <dbReference type="SAM" id="SignalP"/>
    </source>
</evidence>
<keyword evidence="5" id="KW-1185">Reference proteome</keyword>
<gene>
    <name evidence="6" type="primary">LOC106812678</name>
</gene>
<dbReference type="Pfam" id="PF21590">
    <property type="entry name" value="AP5B1_C"/>
    <property type="match status" value="1"/>
</dbReference>
<dbReference type="RefSeq" id="XP_014672098.1">
    <property type="nucleotide sequence ID" value="XM_014816612.1"/>
</dbReference>
<organism evidence="5 6">
    <name type="scientific">Priapulus caudatus</name>
    <name type="common">Priapulid worm</name>
    <dbReference type="NCBI Taxonomy" id="37621"/>
    <lineage>
        <taxon>Eukaryota</taxon>
        <taxon>Metazoa</taxon>
        <taxon>Ecdysozoa</taxon>
        <taxon>Scalidophora</taxon>
        <taxon>Priapulida</taxon>
        <taxon>Priapulimorpha</taxon>
        <taxon>Priapulimorphida</taxon>
        <taxon>Priapulidae</taxon>
        <taxon>Priapulus</taxon>
    </lineage>
</organism>
<dbReference type="InterPro" id="IPR048979">
    <property type="entry name" value="AP5B1_middle"/>
</dbReference>
<evidence type="ECO:0000259" key="2">
    <source>
        <dbReference type="Pfam" id="PF21588"/>
    </source>
</evidence>
<accession>A0ABM1EIS7</accession>
<evidence type="ECO:0000259" key="4">
    <source>
        <dbReference type="Pfam" id="PF21590"/>
    </source>
</evidence>
<dbReference type="InterPro" id="IPR048980">
    <property type="entry name" value="AP5B1_barrel"/>
</dbReference>
<feature type="domain" description="AP-5 complex subunit beta-1 beta-barrel" evidence="3">
    <location>
        <begin position="431"/>
        <end position="490"/>
    </location>
</feature>
<dbReference type="Proteomes" id="UP000695022">
    <property type="component" value="Unplaced"/>
</dbReference>
<keyword evidence="1" id="KW-0732">Signal</keyword>
<feature type="signal peptide" evidence="1">
    <location>
        <begin position="1"/>
        <end position="24"/>
    </location>
</feature>
<evidence type="ECO:0000259" key="3">
    <source>
        <dbReference type="Pfam" id="PF21589"/>
    </source>
</evidence>
<feature type="domain" description="AP5B1 C-terminal" evidence="4">
    <location>
        <begin position="514"/>
        <end position="614"/>
    </location>
</feature>
<sequence>MMKYLVTMDVPLLNLLLMWKTMFADDLFADAEETYLYTRLLRDGHHQSLPITQRLLCLHWLEQFIEVSPLAASMQSQQHHLLVPTALDSSDLRLQKLRILTACYDDSSDVDTRLLISSLGIQRKLVHYSQSGKYGPALFRVLYTYFSRHPGTELAAEVCRFVEVLVQAEPFLMPHVLDFLKCVQKTEVQGSCYHQMLLCILEQVTQHDMAVVQENLSYHLMLLKEAAAQPSVSSQKIIQLLLSVCESTPILTEGDLLVGHQLIGVCRSLLQTHPTRDMFEELADLLHTVFTRSNDVGIQSKAKFYYAMLVKLPDSQIKDLLVKAPSTGSDSWKSMANLMSEDVSIPERVCVIKFDNPILQLTRKTESLDKSFRLAVAVDSKTGDDSTLFTRYITSMKSAVLPSIEIPASLTFPPNQDAVKRFYAGILTIDRDEDYEAIAEYIVVYMDAAAMPSHDILLTFTPLRPSPTSFRLRFTFTDMEGRTCLSMLSPFQLRFDDLFLPLPIIDGAACNKLQLFNCLWQSFYNVCSFNTDPSCASSIVVLMLPQEQMMSILSADLKEYVIALEYEECVSVGIVLPPSSHVLFKMVIEAEKTIVHIATDNWEILPLINRYLLDMQATGKPADS</sequence>